<reference evidence="1 2" key="1">
    <citation type="journal article" date="2017" name="Genome Announc.">
        <title>Genome sequence of the saprophytic ascomycete Epicoccum nigrum ICMP 19927 strain isolated from New Zealand.</title>
        <authorList>
            <person name="Fokin M."/>
            <person name="Fleetwood D."/>
            <person name="Weir B.S."/>
            <person name="Villas-Boas S.G."/>
        </authorList>
    </citation>
    <scope>NUCLEOTIDE SEQUENCE [LARGE SCALE GENOMIC DNA]</scope>
    <source>
        <strain evidence="1 2">ICMP 19927</strain>
    </source>
</reference>
<dbReference type="AlphaFoldDB" id="A0A1Y2LPR1"/>
<proteinExistence type="predicted"/>
<dbReference type="Proteomes" id="UP000193240">
    <property type="component" value="Unassembled WGS sequence"/>
</dbReference>
<keyword evidence="2" id="KW-1185">Reference proteome</keyword>
<gene>
    <name evidence="1" type="ORF">B5807_09535</name>
</gene>
<name>A0A1Y2LPR1_EPING</name>
<evidence type="ECO:0000313" key="1">
    <source>
        <dbReference type="EMBL" id="OSS45795.1"/>
    </source>
</evidence>
<dbReference type="EMBL" id="KZ107853">
    <property type="protein sequence ID" value="OSS45795.1"/>
    <property type="molecule type" value="Genomic_DNA"/>
</dbReference>
<accession>A0A1Y2LPR1</accession>
<dbReference type="InParanoid" id="A0A1Y2LPR1"/>
<evidence type="ECO:0000313" key="2">
    <source>
        <dbReference type="Proteomes" id="UP000193240"/>
    </source>
</evidence>
<protein>
    <submittedName>
        <fullName evidence="1">Uncharacterized protein</fullName>
    </submittedName>
</protein>
<sequence>MAVTPWQFKFFDVSQVKLADDESAFLAEVCHQSPPPVEPFSPTAAREHYLRRRRFRERLRRQR</sequence>
<organism evidence="1 2">
    <name type="scientific">Epicoccum nigrum</name>
    <name type="common">Soil fungus</name>
    <name type="synonym">Epicoccum purpurascens</name>
    <dbReference type="NCBI Taxonomy" id="105696"/>
    <lineage>
        <taxon>Eukaryota</taxon>
        <taxon>Fungi</taxon>
        <taxon>Dikarya</taxon>
        <taxon>Ascomycota</taxon>
        <taxon>Pezizomycotina</taxon>
        <taxon>Dothideomycetes</taxon>
        <taxon>Pleosporomycetidae</taxon>
        <taxon>Pleosporales</taxon>
        <taxon>Pleosporineae</taxon>
        <taxon>Didymellaceae</taxon>
        <taxon>Epicoccum</taxon>
    </lineage>
</organism>